<comment type="subcellular location">
    <subcellularLocation>
        <location evidence="1 8">Cytoplasm</location>
    </subcellularLocation>
</comment>
<evidence type="ECO:0000256" key="5">
    <source>
        <dbReference type="ARBA" id="ARBA00022741"/>
    </source>
</evidence>
<dbReference type="Pfam" id="PF01171">
    <property type="entry name" value="ATP_bind_3"/>
    <property type="match status" value="1"/>
</dbReference>
<dbReference type="NCBIfam" id="TIGR02432">
    <property type="entry name" value="lysidine_TilS_N"/>
    <property type="match status" value="1"/>
</dbReference>
<keyword evidence="2 8" id="KW-0963">Cytoplasm</keyword>
<dbReference type="EMBL" id="CP040428">
    <property type="protein sequence ID" value="QCT19993.1"/>
    <property type="molecule type" value="Genomic_DNA"/>
</dbReference>
<evidence type="ECO:0000313" key="10">
    <source>
        <dbReference type="EMBL" id="QCT19993.1"/>
    </source>
</evidence>
<dbReference type="InterPro" id="IPR011063">
    <property type="entry name" value="TilS/TtcA_N"/>
</dbReference>
<dbReference type="GO" id="GO:0032267">
    <property type="term" value="F:tRNA(Ile)-lysidine synthase activity"/>
    <property type="evidence" value="ECO:0007669"/>
    <property type="project" value="UniProtKB-EC"/>
</dbReference>
<proteinExistence type="inferred from homology"/>
<dbReference type="OrthoDB" id="9807403at2"/>
<dbReference type="HAMAP" id="MF_01161">
    <property type="entry name" value="tRNA_Ile_lys_synt"/>
    <property type="match status" value="1"/>
</dbReference>
<organism evidence="10 11">
    <name type="scientific">Jejubacter calystegiae</name>
    <dbReference type="NCBI Taxonomy" id="2579935"/>
    <lineage>
        <taxon>Bacteria</taxon>
        <taxon>Pseudomonadati</taxon>
        <taxon>Pseudomonadota</taxon>
        <taxon>Gammaproteobacteria</taxon>
        <taxon>Enterobacterales</taxon>
        <taxon>Enterobacteriaceae</taxon>
        <taxon>Jejubacter</taxon>
    </lineage>
</organism>
<dbReference type="SUPFAM" id="SSF56037">
    <property type="entry name" value="PheT/TilS domain"/>
    <property type="match status" value="1"/>
</dbReference>
<dbReference type="PANTHER" id="PTHR43033:SF1">
    <property type="entry name" value="TRNA(ILE)-LYSIDINE SYNTHASE-RELATED"/>
    <property type="match status" value="1"/>
</dbReference>
<reference evidence="10 11" key="1">
    <citation type="submission" date="2019-05" db="EMBL/GenBank/DDBJ databases">
        <title>Complete genome sequence of Izhakiella calystegiae KSNA2, an endophyte isolated from beach morning glory (Calystegia soldanella).</title>
        <authorList>
            <person name="Jiang L."/>
            <person name="Jeong J.C."/>
            <person name="Kim C.Y."/>
            <person name="Kim D.H."/>
            <person name="Kim S.W."/>
            <person name="Lee j."/>
        </authorList>
    </citation>
    <scope>NUCLEOTIDE SEQUENCE [LARGE SCALE GENOMIC DNA]</scope>
    <source>
        <strain evidence="10 11">KSNA2</strain>
    </source>
</reference>
<keyword evidence="6 8" id="KW-0067">ATP-binding</keyword>
<comment type="similarity">
    <text evidence="8">Belongs to the tRNA(Ile)-lysidine synthase family.</text>
</comment>
<dbReference type="SUPFAM" id="SSF52402">
    <property type="entry name" value="Adenine nucleotide alpha hydrolases-like"/>
    <property type="match status" value="1"/>
</dbReference>
<comment type="catalytic activity">
    <reaction evidence="7 8">
        <text>cytidine(34) in tRNA(Ile2) + L-lysine + ATP = lysidine(34) in tRNA(Ile2) + AMP + diphosphate + H(+)</text>
        <dbReference type="Rhea" id="RHEA:43744"/>
        <dbReference type="Rhea" id="RHEA-COMP:10625"/>
        <dbReference type="Rhea" id="RHEA-COMP:10670"/>
        <dbReference type="ChEBI" id="CHEBI:15378"/>
        <dbReference type="ChEBI" id="CHEBI:30616"/>
        <dbReference type="ChEBI" id="CHEBI:32551"/>
        <dbReference type="ChEBI" id="CHEBI:33019"/>
        <dbReference type="ChEBI" id="CHEBI:82748"/>
        <dbReference type="ChEBI" id="CHEBI:83665"/>
        <dbReference type="ChEBI" id="CHEBI:456215"/>
        <dbReference type="EC" id="6.3.4.19"/>
    </reaction>
</comment>
<dbReference type="SUPFAM" id="SSF82829">
    <property type="entry name" value="MesJ substrate recognition domain-like"/>
    <property type="match status" value="1"/>
</dbReference>
<dbReference type="PANTHER" id="PTHR43033">
    <property type="entry name" value="TRNA(ILE)-LYSIDINE SYNTHASE-RELATED"/>
    <property type="match status" value="1"/>
</dbReference>
<feature type="binding site" evidence="8">
    <location>
        <begin position="24"/>
        <end position="29"/>
    </location>
    <ligand>
        <name>ATP</name>
        <dbReference type="ChEBI" id="CHEBI:30616"/>
    </ligand>
</feature>
<dbReference type="InterPro" id="IPR015262">
    <property type="entry name" value="tRNA_Ile_lys_synt_subst-bd"/>
</dbReference>
<dbReference type="Pfam" id="PF09179">
    <property type="entry name" value="TilS"/>
    <property type="match status" value="1"/>
</dbReference>
<protein>
    <recommendedName>
        <fullName evidence="8">tRNA(Ile)-lysidine synthase</fullName>
        <ecNumber evidence="8">6.3.4.19</ecNumber>
    </recommendedName>
    <alternativeName>
        <fullName evidence="8">tRNA(Ile)-2-lysyl-cytidine synthase</fullName>
    </alternativeName>
    <alternativeName>
        <fullName evidence="8">tRNA(Ile)-lysidine synthetase</fullName>
    </alternativeName>
</protein>
<dbReference type="RefSeq" id="WP_138095870.1">
    <property type="nucleotide sequence ID" value="NZ_CP040428.1"/>
</dbReference>
<dbReference type="InterPro" id="IPR012094">
    <property type="entry name" value="tRNA_Ile_lys_synt"/>
</dbReference>
<keyword evidence="5 8" id="KW-0547">Nucleotide-binding</keyword>
<dbReference type="GO" id="GO:0005524">
    <property type="term" value="F:ATP binding"/>
    <property type="evidence" value="ECO:0007669"/>
    <property type="project" value="UniProtKB-UniRule"/>
</dbReference>
<dbReference type="InterPro" id="IPR014729">
    <property type="entry name" value="Rossmann-like_a/b/a_fold"/>
</dbReference>
<keyword evidence="4 8" id="KW-0819">tRNA processing</keyword>
<feature type="domain" description="Lysidine-tRNA(Ile) synthetase C-terminal" evidence="9">
    <location>
        <begin position="360"/>
        <end position="431"/>
    </location>
</feature>
<dbReference type="KEGG" id="izh:FEM41_10170"/>
<dbReference type="NCBIfam" id="NF007942">
    <property type="entry name" value="PRK10660.1"/>
    <property type="match status" value="1"/>
</dbReference>
<keyword evidence="11" id="KW-1185">Reference proteome</keyword>
<evidence type="ECO:0000256" key="8">
    <source>
        <dbReference type="HAMAP-Rule" id="MF_01161"/>
    </source>
</evidence>
<dbReference type="InterPro" id="IPR012796">
    <property type="entry name" value="Lysidine-tRNA-synth_C"/>
</dbReference>
<evidence type="ECO:0000256" key="1">
    <source>
        <dbReference type="ARBA" id="ARBA00004496"/>
    </source>
</evidence>
<dbReference type="Proteomes" id="UP000302163">
    <property type="component" value="Chromosome"/>
</dbReference>
<dbReference type="Gene3D" id="3.40.50.620">
    <property type="entry name" value="HUPs"/>
    <property type="match status" value="1"/>
</dbReference>
<evidence type="ECO:0000256" key="3">
    <source>
        <dbReference type="ARBA" id="ARBA00022598"/>
    </source>
</evidence>
<accession>A0A4P8YIW8</accession>
<sequence length="437" mass="48670">MDNNGDISLSPSLNHWSRWLVAFSGGLDSTVLLHLLVQLREQTGARLRAIHVHHGLSRYADDWAVHCQQICERWKVPMEVIRVELQENGQGVEAQAREARYAALAGALQPQEALITAQHLDDQCETLLLALKRGSGPAGLAAMPETLAFAGGTLVRPMLKNPRSALESYAGKHGLAWIEDESNQDDRFDRNYLRLRVLPQLTQRWPHFARTAARSAALCGEQESLIDELLADELASLIGPQGELRLTPLAAMSDIRRAALLRRWLTRGGGQAPSRSMLARLWDEVACARADAAPRLRLGGEEVRRYHGALWRVKCRASLDDVVLSWDDPAQPLELPEALGTLSWGEPGSAVRPPADDEQVSVRFRARGTVHILGRAHGRPIKKLWQELGIAPWRRFTTPLLYYNECLIAAPGIFVTREGAPQGASCWHILWQKEQES</sequence>
<evidence type="ECO:0000256" key="7">
    <source>
        <dbReference type="ARBA" id="ARBA00048539"/>
    </source>
</evidence>
<dbReference type="GO" id="GO:0005737">
    <property type="term" value="C:cytoplasm"/>
    <property type="evidence" value="ECO:0007669"/>
    <property type="project" value="UniProtKB-SubCell"/>
</dbReference>
<dbReference type="SMART" id="SM00977">
    <property type="entry name" value="TilS_C"/>
    <property type="match status" value="1"/>
</dbReference>
<dbReference type="Pfam" id="PF11734">
    <property type="entry name" value="TilS_C"/>
    <property type="match status" value="1"/>
</dbReference>
<comment type="function">
    <text evidence="8">Ligates lysine onto the cytidine present at position 34 of the AUA codon-specific tRNA(Ile) that contains the anticodon CAU, in an ATP-dependent manner. Cytidine is converted to lysidine, thus changing the amino acid specificity of the tRNA from methionine to isoleucine.</text>
</comment>
<comment type="domain">
    <text evidence="8">The N-terminal region contains the highly conserved SGGXDS motif, predicted to be a P-loop motif involved in ATP binding.</text>
</comment>
<dbReference type="CDD" id="cd01992">
    <property type="entry name" value="TilS_N"/>
    <property type="match status" value="1"/>
</dbReference>
<evidence type="ECO:0000256" key="4">
    <source>
        <dbReference type="ARBA" id="ARBA00022694"/>
    </source>
</evidence>
<evidence type="ECO:0000256" key="2">
    <source>
        <dbReference type="ARBA" id="ARBA00022490"/>
    </source>
</evidence>
<dbReference type="GO" id="GO:0006400">
    <property type="term" value="P:tRNA modification"/>
    <property type="evidence" value="ECO:0007669"/>
    <property type="project" value="UniProtKB-UniRule"/>
</dbReference>
<evidence type="ECO:0000259" key="9">
    <source>
        <dbReference type="SMART" id="SM00977"/>
    </source>
</evidence>
<evidence type="ECO:0000313" key="11">
    <source>
        <dbReference type="Proteomes" id="UP000302163"/>
    </source>
</evidence>
<dbReference type="Gene3D" id="1.20.59.20">
    <property type="match status" value="1"/>
</dbReference>
<evidence type="ECO:0000256" key="6">
    <source>
        <dbReference type="ARBA" id="ARBA00022840"/>
    </source>
</evidence>
<dbReference type="EC" id="6.3.4.19" evidence="8"/>
<dbReference type="AlphaFoldDB" id="A0A4P8YIW8"/>
<name>A0A4P8YIW8_9ENTR</name>
<gene>
    <name evidence="8 10" type="primary">tilS</name>
    <name evidence="10" type="ORF">FEM41_10170</name>
</gene>
<dbReference type="NCBIfam" id="TIGR02433">
    <property type="entry name" value="lysidine_TilS_C"/>
    <property type="match status" value="1"/>
</dbReference>
<keyword evidence="3 8" id="KW-0436">Ligase</keyword>
<dbReference type="InterPro" id="IPR012795">
    <property type="entry name" value="tRNA_Ile_lys_synt_N"/>
</dbReference>